<feature type="non-terminal residue" evidence="1">
    <location>
        <position position="1"/>
    </location>
</feature>
<protein>
    <submittedName>
        <fullName evidence="1">Bgt-20439</fullName>
    </submittedName>
</protein>
<dbReference type="EMBL" id="UIGY01000026">
    <property type="protein sequence ID" value="SUZ08579.1"/>
    <property type="molecule type" value="Genomic_DNA"/>
</dbReference>
<reference evidence="1" key="1">
    <citation type="submission" date="2018-07" db="EMBL/GenBank/DDBJ databases">
        <authorList>
            <person name="Quirk P.G."/>
            <person name="Krulwich T.A."/>
        </authorList>
    </citation>
    <scope>NUCLEOTIDE SEQUENCE</scope>
    <source>
        <strain evidence="1">96224</strain>
    </source>
</reference>
<organism evidence="1">
    <name type="scientific">Blumeria graminis f. sp. tritici 96224</name>
    <dbReference type="NCBI Taxonomy" id="1268274"/>
    <lineage>
        <taxon>Eukaryota</taxon>
        <taxon>Fungi</taxon>
        <taxon>Dikarya</taxon>
        <taxon>Ascomycota</taxon>
        <taxon>Pezizomycotina</taxon>
        <taxon>Leotiomycetes</taxon>
        <taxon>Erysiphales</taxon>
        <taxon>Erysiphaceae</taxon>
        <taxon>Blumeria</taxon>
    </lineage>
</organism>
<accession>A0A381L3T1</accession>
<sequence>FTPLDDLHHSYWCSVLPEVCPVFRTFQRCIFRKLSQSTAKYPLSEDEDSSPFRGVLYEAGSELLTQCQVQSNCAIPKKLPNEAMIQDSLPNQSLTPNEFGFEQTII</sequence>
<name>A0A381L3T1_BLUGR</name>
<proteinExistence type="predicted"/>
<evidence type="ECO:0000313" key="1">
    <source>
        <dbReference type="EMBL" id="SUZ08579.1"/>
    </source>
</evidence>
<dbReference type="AlphaFoldDB" id="A0A381L3T1"/>
<gene>
    <name evidence="1" type="ORF">BGT96224V2_LOCUS1744</name>
</gene>